<organism evidence="5 6">
    <name type="scientific">Occallatibacter riparius</name>
    <dbReference type="NCBI Taxonomy" id="1002689"/>
    <lineage>
        <taxon>Bacteria</taxon>
        <taxon>Pseudomonadati</taxon>
        <taxon>Acidobacteriota</taxon>
        <taxon>Terriglobia</taxon>
        <taxon>Terriglobales</taxon>
        <taxon>Acidobacteriaceae</taxon>
        <taxon>Occallatibacter</taxon>
    </lineage>
</organism>
<dbReference type="Pfam" id="PF13517">
    <property type="entry name" value="FG-GAP_3"/>
    <property type="match status" value="2"/>
</dbReference>
<dbReference type="SUPFAM" id="SSF69318">
    <property type="entry name" value="Integrin alpha N-terminal domain"/>
    <property type="match status" value="1"/>
</dbReference>
<reference evidence="5" key="1">
    <citation type="submission" date="2021-04" db="EMBL/GenBank/DDBJ databases">
        <title>Phylogenetic analysis of Acidobacteriaceae.</title>
        <authorList>
            <person name="Qiu L."/>
            <person name="Zhang Q."/>
        </authorList>
    </citation>
    <scope>NUCLEOTIDE SEQUENCE</scope>
    <source>
        <strain evidence="5">DSM 25168</strain>
    </source>
</reference>
<dbReference type="InterPro" id="IPR013517">
    <property type="entry name" value="FG-GAP"/>
</dbReference>
<proteinExistence type="predicted"/>
<feature type="compositionally biased region" description="Polar residues" evidence="2">
    <location>
        <begin position="566"/>
        <end position="576"/>
    </location>
</feature>
<protein>
    <submittedName>
        <fullName evidence="5">CRTAC1 family protein</fullName>
    </submittedName>
</protein>
<accession>A0A9J7BT73</accession>
<evidence type="ECO:0000256" key="2">
    <source>
        <dbReference type="SAM" id="MobiDB-lite"/>
    </source>
</evidence>
<dbReference type="Pfam" id="PF07593">
    <property type="entry name" value="UnbV_ASPIC"/>
    <property type="match status" value="1"/>
</dbReference>
<dbReference type="PANTHER" id="PTHR16026">
    <property type="entry name" value="CARTILAGE ACIDIC PROTEIN 1"/>
    <property type="match status" value="1"/>
</dbReference>
<evidence type="ECO:0000259" key="4">
    <source>
        <dbReference type="Pfam" id="PF07593"/>
    </source>
</evidence>
<feature type="signal peptide" evidence="3">
    <location>
        <begin position="1"/>
        <end position="23"/>
    </location>
</feature>
<keyword evidence="6" id="KW-1185">Reference proteome</keyword>
<dbReference type="AlphaFoldDB" id="A0A9J7BT73"/>
<dbReference type="InterPro" id="IPR028994">
    <property type="entry name" value="Integrin_alpha_N"/>
</dbReference>
<feature type="chain" id="PRO_5039897143" evidence="3">
    <location>
        <begin position="24"/>
        <end position="586"/>
    </location>
</feature>
<feature type="compositionally biased region" description="Low complexity" evidence="2">
    <location>
        <begin position="577"/>
        <end position="586"/>
    </location>
</feature>
<dbReference type="InterPro" id="IPR027039">
    <property type="entry name" value="Crtac1"/>
</dbReference>
<dbReference type="EMBL" id="CP093313">
    <property type="protein sequence ID" value="UWZ85848.1"/>
    <property type="molecule type" value="Genomic_DNA"/>
</dbReference>
<sequence>MQTMRQKHAVGAWIVLLCAVAFAAFNTASAQAPATEGQRPGRFIDATEKSGIKFQHQAPHTSRKYLIETMGSGVALFDCDNDGRLDIFFPNGAPYTDPTPKGFIPQKAGPQDWNRMFRQKTDGTFEDITEKAGLKGVGYSMGVAVADYDNDGNEDLFITGYGGNRLYHNSGNCTFTDVTEQTGVGGSGWSSSATWADLDNDGLLDLVVARYVEWDWNDLWCGEHREGYRGYCHPDVFQPISMLVYHNEGHGRFTEVAHKLGLDVPAKALGVAIADYDQDGRIDLFVANDSMPEFLFHQKKDGTFEEVGLESEVAVNSEGKTYAGMGVDFADYNNDGWPDLVITDLANQRYALYRNLGDSTFDYASFTSGLGGMTMLHSGWSLRFLDYDNDGWKDLLIAQGHDLDTIEKSFPQLHYREPMMLARNTGKRFVDVSGVSSEIFHDAWVGRGMAIGDINNDGRIDAVVSTNGGAPHLLLNMTETSNHWITLKLVGHKSNRDAIGAQVKLTTKLGSQWATVTTSSGYMSASDPRLHFGLGTAAAIDRIEIRWPSGIQQVLTDQVADRQITIEESAQSNSTTPAAAADRPAP</sequence>
<dbReference type="PANTHER" id="PTHR16026:SF0">
    <property type="entry name" value="CARTILAGE ACIDIC PROTEIN 1"/>
    <property type="match status" value="1"/>
</dbReference>
<keyword evidence="1 3" id="KW-0732">Signal</keyword>
<dbReference type="Gene3D" id="2.130.10.130">
    <property type="entry name" value="Integrin alpha, N-terminal"/>
    <property type="match status" value="3"/>
</dbReference>
<name>A0A9J7BT73_9BACT</name>
<evidence type="ECO:0000256" key="1">
    <source>
        <dbReference type="ARBA" id="ARBA00022729"/>
    </source>
</evidence>
<feature type="region of interest" description="Disordered" evidence="2">
    <location>
        <begin position="566"/>
        <end position="586"/>
    </location>
</feature>
<dbReference type="KEGG" id="orp:MOP44_07870"/>
<dbReference type="RefSeq" id="WP_260795460.1">
    <property type="nucleotide sequence ID" value="NZ_CP093313.1"/>
</dbReference>
<evidence type="ECO:0000313" key="5">
    <source>
        <dbReference type="EMBL" id="UWZ85848.1"/>
    </source>
</evidence>
<dbReference type="Proteomes" id="UP001059380">
    <property type="component" value="Chromosome"/>
</dbReference>
<dbReference type="InterPro" id="IPR011519">
    <property type="entry name" value="UnbV_ASPIC"/>
</dbReference>
<evidence type="ECO:0000256" key="3">
    <source>
        <dbReference type="SAM" id="SignalP"/>
    </source>
</evidence>
<feature type="domain" description="ASPIC/UnbV" evidence="4">
    <location>
        <begin position="498"/>
        <end position="565"/>
    </location>
</feature>
<gene>
    <name evidence="5" type="ORF">MOP44_07870</name>
</gene>
<evidence type="ECO:0000313" key="6">
    <source>
        <dbReference type="Proteomes" id="UP001059380"/>
    </source>
</evidence>